<evidence type="ECO:0000256" key="3">
    <source>
        <dbReference type="ARBA" id="ARBA00022741"/>
    </source>
</evidence>
<dbReference type="GO" id="GO:0005737">
    <property type="term" value="C:cytoplasm"/>
    <property type="evidence" value="ECO:0007669"/>
    <property type="project" value="UniProtKB-SubCell"/>
</dbReference>
<dbReference type="Proteomes" id="UP000316609">
    <property type="component" value="Unassembled WGS sequence"/>
</dbReference>
<comment type="catalytic activity">
    <reaction evidence="8">
        <text>N(2)-formyl-N(1)-(5-phospho-beta-D-ribosyl)glycinamide + L-glutamine + ATP + H2O = 2-formamido-N(1)-(5-O-phospho-beta-D-ribosyl)acetamidine + L-glutamate + ADP + phosphate + H(+)</text>
        <dbReference type="Rhea" id="RHEA:17129"/>
        <dbReference type="ChEBI" id="CHEBI:15377"/>
        <dbReference type="ChEBI" id="CHEBI:15378"/>
        <dbReference type="ChEBI" id="CHEBI:29985"/>
        <dbReference type="ChEBI" id="CHEBI:30616"/>
        <dbReference type="ChEBI" id="CHEBI:43474"/>
        <dbReference type="ChEBI" id="CHEBI:58359"/>
        <dbReference type="ChEBI" id="CHEBI:147286"/>
        <dbReference type="ChEBI" id="CHEBI:147287"/>
        <dbReference type="ChEBI" id="CHEBI:456216"/>
        <dbReference type="EC" id="6.3.5.3"/>
    </reaction>
</comment>
<comment type="pathway">
    <text evidence="8">Purine metabolism; IMP biosynthesis via de novo pathway; 5-amino-1-(5-phospho-D-ribosyl)imidazole from N(2)-formyl-N(1)-(5-phospho-D-ribosyl)glycinamide: step 1/2.</text>
</comment>
<dbReference type="AlphaFoldDB" id="A0A538TYA5"/>
<dbReference type="EMBL" id="VBOY01000006">
    <property type="protein sequence ID" value="TMQ68624.1"/>
    <property type="molecule type" value="Genomic_DNA"/>
</dbReference>
<dbReference type="InterPro" id="IPR029062">
    <property type="entry name" value="Class_I_gatase-like"/>
</dbReference>
<comment type="caution">
    <text evidence="9">The sequence shown here is derived from an EMBL/GenBank/DDBJ whole genome shotgun (WGS) entry which is preliminary data.</text>
</comment>
<dbReference type="GO" id="GO:0005524">
    <property type="term" value="F:ATP binding"/>
    <property type="evidence" value="ECO:0007669"/>
    <property type="project" value="UniProtKB-KW"/>
</dbReference>
<dbReference type="PANTHER" id="PTHR47552">
    <property type="entry name" value="PHOSPHORIBOSYLFORMYLGLYCINAMIDINE SYNTHASE SUBUNIT PURQ"/>
    <property type="match status" value="1"/>
</dbReference>
<dbReference type="HAMAP" id="MF_00421">
    <property type="entry name" value="PurQ"/>
    <property type="match status" value="1"/>
</dbReference>
<dbReference type="EC" id="6.3.5.3" evidence="8"/>
<keyword evidence="6 8" id="KW-0067">ATP-binding</keyword>
<sequence length="370" mass="39330">MPRGIRSWRGGRSGRSRNRIRLGAVQRAAGDRVRGAAGTRADLLPERTRALAARLAARCGDGTPAGATHAARWRGGELERRGAPRRGREPAQGAVERGGGVSVARVGVVQFPGVNCEAESVRALGRAGLEAEIFRWTRRAAELRDFQAYVLPGGFSYQDRVRAGALAAKDPLVDVLAGEAERGKPVLGICNGAQVLVEAGLVPDSGRVELALARNRMPDRDGYYARWIYVRIEPSGSLFTRGLTPGDVLPLPVAHGEGRFTSATAGRMASLLATGQIPLRYCSAHGEVESGFPVNPNGAEQAAAAVSNARGNVLALMPHPERAQDLGALARCVAGPWDERRAQAIARRDVDARGPGLALFDALSRHLKES</sequence>
<dbReference type="PROSITE" id="PS51273">
    <property type="entry name" value="GATASE_TYPE_1"/>
    <property type="match status" value="1"/>
</dbReference>
<keyword evidence="7 8" id="KW-0315">Glutamine amidotransferase</keyword>
<keyword evidence="4 8" id="KW-0658">Purine biosynthesis</keyword>
<evidence type="ECO:0000313" key="10">
    <source>
        <dbReference type="Proteomes" id="UP000316609"/>
    </source>
</evidence>
<dbReference type="NCBIfam" id="TIGR01737">
    <property type="entry name" value="FGAM_synth_I"/>
    <property type="match status" value="1"/>
</dbReference>
<reference evidence="9 10" key="1">
    <citation type="journal article" date="2019" name="Nat. Microbiol.">
        <title>Mediterranean grassland soil C-N compound turnover is dependent on rainfall and depth, and is mediated by genomically divergent microorganisms.</title>
        <authorList>
            <person name="Diamond S."/>
            <person name="Andeer P.F."/>
            <person name="Li Z."/>
            <person name="Crits-Christoph A."/>
            <person name="Burstein D."/>
            <person name="Anantharaman K."/>
            <person name="Lane K.R."/>
            <person name="Thomas B.C."/>
            <person name="Pan C."/>
            <person name="Northen T.R."/>
            <person name="Banfield J.F."/>
        </authorList>
    </citation>
    <scope>NUCLEOTIDE SEQUENCE [LARGE SCALE GENOMIC DNA]</scope>
    <source>
        <strain evidence="9">WS_8</strain>
    </source>
</reference>
<dbReference type="UniPathway" id="UPA00074">
    <property type="reaction ID" value="UER00128"/>
</dbReference>
<dbReference type="PANTHER" id="PTHR47552:SF1">
    <property type="entry name" value="PHOSPHORIBOSYLFORMYLGLYCINAMIDINE SYNTHASE SUBUNIT PURQ"/>
    <property type="match status" value="1"/>
</dbReference>
<dbReference type="GO" id="GO:0004359">
    <property type="term" value="F:glutaminase activity"/>
    <property type="evidence" value="ECO:0007669"/>
    <property type="project" value="UniProtKB-EC"/>
</dbReference>
<evidence type="ECO:0000256" key="7">
    <source>
        <dbReference type="ARBA" id="ARBA00022962"/>
    </source>
</evidence>
<feature type="active site" evidence="8">
    <location>
        <position position="319"/>
    </location>
</feature>
<accession>A0A538TYA5</accession>
<dbReference type="GO" id="GO:0006189">
    <property type="term" value="P:'de novo' IMP biosynthetic process"/>
    <property type="evidence" value="ECO:0007669"/>
    <property type="project" value="UniProtKB-UniRule"/>
</dbReference>
<dbReference type="GO" id="GO:0004642">
    <property type="term" value="F:phosphoribosylformylglycinamidine synthase activity"/>
    <property type="evidence" value="ECO:0007669"/>
    <property type="project" value="UniProtKB-UniRule"/>
</dbReference>
<keyword evidence="1 8" id="KW-0963">Cytoplasm</keyword>
<comment type="subunit">
    <text evidence="8">Part of the FGAM synthase complex composed of 1 PurL, 1 PurQ and 2 PurS subunits.</text>
</comment>
<evidence type="ECO:0000256" key="5">
    <source>
        <dbReference type="ARBA" id="ARBA00022801"/>
    </source>
</evidence>
<comment type="function">
    <text evidence="8">Part of the phosphoribosylformylglycinamidine synthase complex involved in the purines biosynthetic pathway. Catalyzes the ATP-dependent conversion of formylglycinamide ribonucleotide (FGAR) and glutamine to yield formylglycinamidine ribonucleotide (FGAM) and glutamate. The FGAM synthase complex is composed of three subunits. PurQ produces an ammonia molecule by converting glutamine to glutamate. PurL transfers the ammonia molecule to FGAR to form FGAM in an ATP-dependent manner. PurS interacts with PurQ and PurL and is thought to assist in the transfer of the ammonia molecule from PurQ to PurL.</text>
</comment>
<evidence type="ECO:0000313" key="9">
    <source>
        <dbReference type="EMBL" id="TMQ68624.1"/>
    </source>
</evidence>
<evidence type="ECO:0000256" key="2">
    <source>
        <dbReference type="ARBA" id="ARBA00022598"/>
    </source>
</evidence>
<dbReference type="Gene3D" id="3.40.50.880">
    <property type="match status" value="1"/>
</dbReference>
<organism evidence="9 10">
    <name type="scientific">Eiseniibacteriota bacterium</name>
    <dbReference type="NCBI Taxonomy" id="2212470"/>
    <lineage>
        <taxon>Bacteria</taxon>
        <taxon>Candidatus Eiseniibacteriota</taxon>
    </lineage>
</organism>
<evidence type="ECO:0000256" key="8">
    <source>
        <dbReference type="HAMAP-Rule" id="MF_00421"/>
    </source>
</evidence>
<keyword evidence="2 8" id="KW-0436">Ligase</keyword>
<dbReference type="EC" id="3.5.1.2" evidence="8"/>
<evidence type="ECO:0000256" key="4">
    <source>
        <dbReference type="ARBA" id="ARBA00022755"/>
    </source>
</evidence>
<dbReference type="SMART" id="SM01211">
    <property type="entry name" value="GATase_5"/>
    <property type="match status" value="1"/>
</dbReference>
<dbReference type="InterPro" id="IPR010075">
    <property type="entry name" value="PRibForGlyAmidine_synth_PurQ"/>
</dbReference>
<evidence type="ECO:0000256" key="1">
    <source>
        <dbReference type="ARBA" id="ARBA00022490"/>
    </source>
</evidence>
<protein>
    <recommendedName>
        <fullName evidence="8">Phosphoribosylformylglycinamidine synthase subunit PurQ</fullName>
        <shortName evidence="8">FGAM synthase</shortName>
        <ecNumber evidence="8">6.3.5.3</ecNumber>
    </recommendedName>
    <alternativeName>
        <fullName evidence="8">Formylglycinamide ribonucleotide amidotransferase subunit I</fullName>
        <shortName evidence="8">FGAR amidotransferase I</shortName>
        <shortName evidence="8">FGAR-AT I</shortName>
    </alternativeName>
    <alternativeName>
        <fullName evidence="8">Glutaminase PurQ</fullName>
        <ecNumber evidence="8">3.5.1.2</ecNumber>
    </alternativeName>
    <alternativeName>
        <fullName evidence="8">Phosphoribosylformylglycinamidine synthase subunit I</fullName>
    </alternativeName>
</protein>
<gene>
    <name evidence="8 9" type="primary">purQ</name>
    <name evidence="9" type="ORF">E6K78_00430</name>
</gene>
<dbReference type="SUPFAM" id="SSF52317">
    <property type="entry name" value="Class I glutamine amidotransferase-like"/>
    <property type="match status" value="1"/>
</dbReference>
<keyword evidence="3 8" id="KW-0547">Nucleotide-binding</keyword>
<feature type="active site" evidence="8">
    <location>
        <position position="321"/>
    </location>
</feature>
<keyword evidence="5 8" id="KW-0378">Hydrolase</keyword>
<evidence type="ECO:0000256" key="6">
    <source>
        <dbReference type="ARBA" id="ARBA00022840"/>
    </source>
</evidence>
<dbReference type="Pfam" id="PF13507">
    <property type="entry name" value="GATase_5"/>
    <property type="match status" value="1"/>
</dbReference>
<comment type="subcellular location">
    <subcellularLocation>
        <location evidence="8">Cytoplasm</location>
    </subcellularLocation>
</comment>
<proteinExistence type="inferred from homology"/>
<feature type="active site" description="Nucleophile" evidence="8">
    <location>
        <position position="190"/>
    </location>
</feature>
<name>A0A538TYA5_UNCEI</name>
<comment type="catalytic activity">
    <reaction evidence="8">
        <text>L-glutamine + H2O = L-glutamate + NH4(+)</text>
        <dbReference type="Rhea" id="RHEA:15889"/>
        <dbReference type="ChEBI" id="CHEBI:15377"/>
        <dbReference type="ChEBI" id="CHEBI:28938"/>
        <dbReference type="ChEBI" id="CHEBI:29985"/>
        <dbReference type="ChEBI" id="CHEBI:58359"/>
        <dbReference type="EC" id="3.5.1.2"/>
    </reaction>
</comment>